<dbReference type="GO" id="GO:0005524">
    <property type="term" value="F:ATP binding"/>
    <property type="evidence" value="ECO:0007669"/>
    <property type="project" value="UniProtKB-KW"/>
</dbReference>
<dbReference type="Gene3D" id="3.40.50.10810">
    <property type="entry name" value="Tandem AAA-ATPase domain"/>
    <property type="match status" value="1"/>
</dbReference>
<evidence type="ECO:0000256" key="4">
    <source>
        <dbReference type="ARBA" id="ARBA00022454"/>
    </source>
</evidence>
<evidence type="ECO:0000256" key="17">
    <source>
        <dbReference type="ARBA" id="ARBA00023328"/>
    </source>
</evidence>
<dbReference type="InterPro" id="IPR049730">
    <property type="entry name" value="SNF2/RAD54-like_C"/>
</dbReference>
<reference evidence="25" key="3">
    <citation type="submission" date="2025-09" db="UniProtKB">
        <authorList>
            <consortium name="Ensembl"/>
        </authorList>
    </citation>
    <scope>IDENTIFICATION</scope>
</reference>
<dbReference type="InterPro" id="IPR000330">
    <property type="entry name" value="SNF2_N"/>
</dbReference>
<organism evidence="25 26">
    <name type="scientific">Strigops habroptila</name>
    <name type="common">Kakapo</name>
    <dbReference type="NCBI Taxonomy" id="2489341"/>
    <lineage>
        <taxon>Eukaryota</taxon>
        <taxon>Metazoa</taxon>
        <taxon>Chordata</taxon>
        <taxon>Craniata</taxon>
        <taxon>Vertebrata</taxon>
        <taxon>Euteleostomi</taxon>
        <taxon>Archelosauria</taxon>
        <taxon>Archosauria</taxon>
        <taxon>Dinosauria</taxon>
        <taxon>Saurischia</taxon>
        <taxon>Theropoda</taxon>
        <taxon>Coelurosauria</taxon>
        <taxon>Aves</taxon>
        <taxon>Neognathae</taxon>
        <taxon>Neoaves</taxon>
        <taxon>Telluraves</taxon>
        <taxon>Australaves</taxon>
        <taxon>Psittaciformes</taxon>
        <taxon>Psittacidae</taxon>
        <taxon>Strigops</taxon>
    </lineage>
</organism>
<dbReference type="AlphaFoldDB" id="A0A672UTI9"/>
<keyword evidence="8" id="KW-0547">Nucleotide-binding</keyword>
<keyword evidence="4" id="KW-0158">Chromosome</keyword>
<dbReference type="PROSITE" id="PS51194">
    <property type="entry name" value="HELICASE_CTER"/>
    <property type="match status" value="1"/>
</dbReference>
<feature type="compositionally biased region" description="Low complexity" evidence="22">
    <location>
        <begin position="956"/>
        <end position="975"/>
    </location>
</feature>
<evidence type="ECO:0000256" key="8">
    <source>
        <dbReference type="ARBA" id="ARBA00022741"/>
    </source>
</evidence>
<dbReference type="Gene3D" id="3.40.50.300">
    <property type="entry name" value="P-loop containing nucleotide triphosphate hydrolases"/>
    <property type="match status" value="1"/>
</dbReference>
<evidence type="ECO:0000256" key="22">
    <source>
        <dbReference type="SAM" id="MobiDB-lite"/>
    </source>
</evidence>
<feature type="compositionally biased region" description="Basic and acidic residues" evidence="22">
    <location>
        <begin position="797"/>
        <end position="820"/>
    </location>
</feature>
<dbReference type="PROSITE" id="PS51192">
    <property type="entry name" value="HELICASE_ATP_BIND_1"/>
    <property type="match status" value="1"/>
</dbReference>
<evidence type="ECO:0000256" key="19">
    <source>
        <dbReference type="ARBA" id="ARBA00058190"/>
    </source>
</evidence>
<accession>A0A672UTI9</accession>
<evidence type="ECO:0000256" key="21">
    <source>
        <dbReference type="ARBA" id="ARBA00081913"/>
    </source>
</evidence>
<keyword evidence="10" id="KW-0378">Hydrolase</keyword>
<feature type="compositionally biased region" description="Polar residues" evidence="22">
    <location>
        <begin position="996"/>
        <end position="1019"/>
    </location>
</feature>
<feature type="domain" description="Helicase ATP-binding" evidence="23">
    <location>
        <begin position="1"/>
        <end position="154"/>
    </location>
</feature>
<dbReference type="FunFam" id="3.40.50.10810:FF:000029">
    <property type="entry name" value="ERCC excision repair 6-like, spindle assembly checkpoint helicase"/>
    <property type="match status" value="1"/>
</dbReference>
<comment type="function">
    <text evidence="19">DNA helicase that acts as a tension sensor that associates with catenated DNA which is stretched under tension until it is resolved during anaphase. Functions as ATP-dependent DNA translocase. Can promote Holliday junction branch migration (in vitro).</text>
</comment>
<evidence type="ECO:0000256" key="6">
    <source>
        <dbReference type="ARBA" id="ARBA00022618"/>
    </source>
</evidence>
<feature type="compositionally biased region" description="Polar residues" evidence="22">
    <location>
        <begin position="624"/>
        <end position="633"/>
    </location>
</feature>
<keyword evidence="9" id="KW-0498">Mitosis</keyword>
<dbReference type="SUPFAM" id="SSF52540">
    <property type="entry name" value="P-loop containing nucleoside triphosphate hydrolases"/>
    <property type="match status" value="2"/>
</dbReference>
<feature type="compositionally biased region" description="Polar residues" evidence="22">
    <location>
        <begin position="664"/>
        <end position="685"/>
    </location>
</feature>
<feature type="region of interest" description="Disordered" evidence="22">
    <location>
        <begin position="615"/>
        <end position="634"/>
    </location>
</feature>
<sequence>MGLGKTIQVIAFLSGMFDAELTRHVLLIMPTTLVSSWLAEFARWTPGLRVKEFHGTSKTERARNLERVQSKNGIVVTSYQMLINNWKQLASRHEQEFVWDYVILDEAHKIKCPSNKTTKCVYAIPARHRLLLTGTPVQNNLREMWSLFDFACQGSLLGTAKTFKMEYENPITRAREKDATLGEKALGLKISENLMTIIKPYFLRRTKEDIKNNCTDRPDAPLPEGSSENSAPVMLSLTRKNDFVVWVYLAAVQEEIYRNFLSLDHVKEVLMTSRSPLAELTVLKKLCDHPRLLSARACVQLGLEEQEHLEQEPGSEAGVLAGANKIDHLSDETLIQESGKMLFLVGLLERLRDEGHRTLVFSQSRKMLDIIEHVLSRRHFQIMRIDGTVTHLLEREKRISTFQRNRGYSVFLLTTQVGGVGITLTAASRVVIFDPSWNPATDAQAVDRAYRIGQKENVIIYRLITCGTVEEKIYRRQVFKDSLIRQTTGDKKNPFRYFSKQELRELFTLEDTRTSTTQIQLQSLHATQRQTDLQLDEHITYLHSLDMFGISDHDLIYTRETAHEEQVESEEAHHYIQQRVQKAHELVQLESQLRDQRMEGIRSACEEMWQRPPEFVSKPKNLSPGLNNINDSVSPPDMEVQVLNVSSKMTNLTIEDLDEEKPTQDLSSMDTELLNTSKTVKQSNTEESEQSLDSRMVPSSPGLDRESHRLEQEQCSHVRADSLAEAGKGLSKDDAPELAWAAAAPGLASVTPEIHAGLQKPHMLEASLEEMSVPSLQDQVDFNLVLEESDDGWQDASTRERSAEHAGGEGFPREAGKESSDDFAFGRKKSLKRLVSDSEDEEHSIMLLQENQPDKRPSPLNSPPHPFLGGIGTSTPKCDKSIAQAVFSPQLNNSSNRSTASRRSLINKMVDEVEDIGELMGTADEEGSDEEQDDLVEEEAEECSGESVEPEEEPAGETLGTTEESSCPDSVSSEQSEVDDTESSQEESTGDAELQSGEQIDYCSQESAPGTEVGQSSSPAAGDYKTLVDSGKKLQDDGKLQEALNCFLQALDIKSGDPEVMLMTLNLYRQLAQK</sequence>
<evidence type="ECO:0000256" key="13">
    <source>
        <dbReference type="ARBA" id="ARBA00022838"/>
    </source>
</evidence>
<name>A0A672UTI9_STRHB</name>
<evidence type="ECO:0000259" key="24">
    <source>
        <dbReference type="PROSITE" id="PS51194"/>
    </source>
</evidence>
<evidence type="ECO:0000256" key="1">
    <source>
        <dbReference type="ARBA" id="ARBA00004629"/>
    </source>
</evidence>
<dbReference type="InterPro" id="IPR038718">
    <property type="entry name" value="SNF2-like_sf"/>
</dbReference>
<evidence type="ECO:0000256" key="11">
    <source>
        <dbReference type="ARBA" id="ARBA00022803"/>
    </source>
</evidence>
<keyword evidence="26" id="KW-1185">Reference proteome</keyword>
<dbReference type="InParanoid" id="A0A672UTI9"/>
<feature type="compositionally biased region" description="Acidic residues" evidence="22">
    <location>
        <begin position="912"/>
        <end position="955"/>
    </location>
</feature>
<dbReference type="Pfam" id="PF00176">
    <property type="entry name" value="SNF2-rel_dom"/>
    <property type="match status" value="1"/>
</dbReference>
<evidence type="ECO:0000256" key="10">
    <source>
        <dbReference type="ARBA" id="ARBA00022801"/>
    </source>
</evidence>
<dbReference type="GO" id="GO:0016787">
    <property type="term" value="F:hydrolase activity"/>
    <property type="evidence" value="ECO:0007669"/>
    <property type="project" value="UniProtKB-KW"/>
</dbReference>
<dbReference type="SMART" id="SM00487">
    <property type="entry name" value="DEXDc"/>
    <property type="match status" value="1"/>
</dbReference>
<evidence type="ECO:0000259" key="23">
    <source>
        <dbReference type="PROSITE" id="PS51192"/>
    </source>
</evidence>
<keyword evidence="6" id="KW-0132">Cell division</keyword>
<feature type="compositionally biased region" description="Low complexity" evidence="22">
    <location>
        <begin position="892"/>
        <end position="904"/>
    </location>
</feature>
<evidence type="ECO:0000256" key="9">
    <source>
        <dbReference type="ARBA" id="ARBA00022776"/>
    </source>
</evidence>
<comment type="similarity">
    <text evidence="2">Belongs to the SNF2/RAD54 helicase family.</text>
</comment>
<evidence type="ECO:0000256" key="20">
    <source>
        <dbReference type="ARBA" id="ARBA00068237"/>
    </source>
</evidence>
<evidence type="ECO:0000256" key="2">
    <source>
        <dbReference type="ARBA" id="ARBA00007025"/>
    </source>
</evidence>
<reference evidence="25 26" key="1">
    <citation type="submission" date="2019-11" db="EMBL/GenBank/DDBJ databases">
        <title>Strigops habroptila (kakapo) genome, bStrHab1, primary haplotype, v2.</title>
        <authorList>
            <person name="Jarvis E.D."/>
            <person name="Howard J."/>
            <person name="Rhie A."/>
            <person name="Phillippy A."/>
            <person name="Korlach J."/>
            <person name="Digby A."/>
            <person name="Iorns D."/>
            <person name="Eason D."/>
            <person name="Robertson B."/>
            <person name="Raemaekers T."/>
            <person name="Howe K."/>
            <person name="Lewin H."/>
            <person name="Damas J."/>
            <person name="Hastie A."/>
            <person name="Tracey A."/>
            <person name="Chow W."/>
            <person name="Fedrigo O."/>
        </authorList>
    </citation>
    <scope>NUCLEOTIDE SEQUENCE [LARGE SCALE GENOMIC DNA]</scope>
</reference>
<dbReference type="InterPro" id="IPR001650">
    <property type="entry name" value="Helicase_C-like"/>
</dbReference>
<evidence type="ECO:0000313" key="26">
    <source>
        <dbReference type="Proteomes" id="UP000472266"/>
    </source>
</evidence>
<keyword evidence="5" id="KW-0597">Phosphoprotein</keyword>
<evidence type="ECO:0000256" key="14">
    <source>
        <dbReference type="ARBA" id="ARBA00022840"/>
    </source>
</evidence>
<feature type="region of interest" description="Disordered" evidence="22">
    <location>
        <begin position="654"/>
        <end position="715"/>
    </location>
</feature>
<keyword evidence="13" id="KW-0995">Kinetochore</keyword>
<evidence type="ECO:0000313" key="25">
    <source>
        <dbReference type="Ensembl" id="ENSSHBP00005017817.1"/>
    </source>
</evidence>
<comment type="subcellular location">
    <subcellularLocation>
        <location evidence="1">Chromosome</location>
        <location evidence="1">Centromere</location>
        <location evidence="1">Kinetochore</location>
    </subcellularLocation>
</comment>
<keyword evidence="14" id="KW-0067">ATP-binding</keyword>
<feature type="compositionally biased region" description="Acidic residues" evidence="22">
    <location>
        <begin position="976"/>
        <end position="990"/>
    </location>
</feature>
<reference evidence="25" key="2">
    <citation type="submission" date="2025-08" db="UniProtKB">
        <authorList>
            <consortium name="Ensembl"/>
        </authorList>
    </citation>
    <scope>IDENTIFICATION</scope>
</reference>
<keyword evidence="7" id="KW-0677">Repeat</keyword>
<keyword evidence="15" id="KW-0238">DNA-binding</keyword>
<keyword evidence="17" id="KW-0137">Centromere</keyword>
<comment type="catalytic activity">
    <reaction evidence="18">
        <text>ATP + H2O = ADP + phosphate + H(+)</text>
        <dbReference type="Rhea" id="RHEA:13065"/>
        <dbReference type="ChEBI" id="CHEBI:15377"/>
        <dbReference type="ChEBI" id="CHEBI:15378"/>
        <dbReference type="ChEBI" id="CHEBI:30616"/>
        <dbReference type="ChEBI" id="CHEBI:43474"/>
        <dbReference type="ChEBI" id="CHEBI:456216"/>
        <dbReference type="EC" id="3.6.4.12"/>
    </reaction>
</comment>
<feature type="region of interest" description="Disordered" evidence="22">
    <location>
        <begin position="791"/>
        <end position="1024"/>
    </location>
</feature>
<dbReference type="GeneTree" id="ENSGT00940000156837"/>
<dbReference type="InterPro" id="IPR050496">
    <property type="entry name" value="SNF2_RAD54_helicase_repair"/>
</dbReference>
<evidence type="ECO:0000256" key="16">
    <source>
        <dbReference type="ARBA" id="ARBA00023306"/>
    </source>
</evidence>
<proteinExistence type="inferred from homology"/>
<evidence type="ECO:0000256" key="3">
    <source>
        <dbReference type="ARBA" id="ARBA00012551"/>
    </source>
</evidence>
<evidence type="ECO:0000256" key="12">
    <source>
        <dbReference type="ARBA" id="ARBA00022806"/>
    </source>
</evidence>
<dbReference type="PANTHER" id="PTHR45629">
    <property type="entry name" value="SNF2/RAD54 FAMILY MEMBER"/>
    <property type="match status" value="1"/>
</dbReference>
<evidence type="ECO:0000256" key="7">
    <source>
        <dbReference type="ARBA" id="ARBA00022737"/>
    </source>
</evidence>
<dbReference type="InterPro" id="IPR014001">
    <property type="entry name" value="Helicase_ATP-bd"/>
</dbReference>
<dbReference type="GO" id="GO:0000776">
    <property type="term" value="C:kinetochore"/>
    <property type="evidence" value="ECO:0007669"/>
    <property type="project" value="UniProtKB-KW"/>
</dbReference>
<dbReference type="InterPro" id="IPR027417">
    <property type="entry name" value="P-loop_NTPase"/>
</dbReference>
<dbReference type="GO" id="GO:0015616">
    <property type="term" value="F:DNA translocase activity"/>
    <property type="evidence" value="ECO:0007669"/>
    <property type="project" value="Ensembl"/>
</dbReference>
<dbReference type="Ensembl" id="ENSSHBT00005021304.1">
    <property type="protein sequence ID" value="ENSSHBP00005017817.1"/>
    <property type="gene ID" value="ENSSHBG00005015409.1"/>
</dbReference>
<dbReference type="GO" id="GO:0003678">
    <property type="term" value="F:DNA helicase activity"/>
    <property type="evidence" value="ECO:0007669"/>
    <property type="project" value="UniProtKB-EC"/>
</dbReference>
<evidence type="ECO:0000256" key="15">
    <source>
        <dbReference type="ARBA" id="ARBA00023125"/>
    </source>
</evidence>
<dbReference type="Pfam" id="PF00271">
    <property type="entry name" value="Helicase_C"/>
    <property type="match status" value="1"/>
</dbReference>
<keyword evidence="12" id="KW-0347">Helicase</keyword>
<protein>
    <recommendedName>
        <fullName evidence="20">DNA excision repair protein ERCC-6-like</fullName>
        <ecNumber evidence="3">3.6.4.12</ecNumber>
    </recommendedName>
    <alternativeName>
        <fullName evidence="21">ATP-dependent helicase ERCC6-like</fullName>
    </alternativeName>
</protein>
<dbReference type="GO" id="GO:0003677">
    <property type="term" value="F:DNA binding"/>
    <property type="evidence" value="ECO:0007669"/>
    <property type="project" value="UniProtKB-KW"/>
</dbReference>
<dbReference type="GO" id="GO:0051301">
    <property type="term" value="P:cell division"/>
    <property type="evidence" value="ECO:0007669"/>
    <property type="project" value="UniProtKB-KW"/>
</dbReference>
<keyword evidence="11" id="KW-0802">TPR repeat</keyword>
<feature type="domain" description="Helicase C-terminal" evidence="24">
    <location>
        <begin position="343"/>
        <end position="503"/>
    </location>
</feature>
<evidence type="ECO:0000256" key="18">
    <source>
        <dbReference type="ARBA" id="ARBA00047995"/>
    </source>
</evidence>
<evidence type="ECO:0000256" key="5">
    <source>
        <dbReference type="ARBA" id="ARBA00022553"/>
    </source>
</evidence>
<feature type="compositionally biased region" description="Basic and acidic residues" evidence="22">
    <location>
        <begin position="703"/>
        <end position="715"/>
    </location>
</feature>
<dbReference type="OMA" id="FTIEDFQ"/>
<dbReference type="EC" id="3.6.4.12" evidence="3"/>
<keyword evidence="16" id="KW-0131">Cell cycle</keyword>
<dbReference type="Proteomes" id="UP000472266">
    <property type="component" value="Chromosome 10"/>
</dbReference>
<dbReference type="SMART" id="SM00490">
    <property type="entry name" value="HELICc"/>
    <property type="match status" value="1"/>
</dbReference>
<dbReference type="PANTHER" id="PTHR45629:SF7">
    <property type="entry name" value="DNA EXCISION REPAIR PROTEIN ERCC-6-RELATED"/>
    <property type="match status" value="1"/>
</dbReference>
<dbReference type="CDD" id="cd18793">
    <property type="entry name" value="SF2_C_SNF"/>
    <property type="match status" value="1"/>
</dbReference>
<gene>
    <name evidence="25" type="primary">ERCC6L</name>
</gene>